<dbReference type="RefSeq" id="WP_320320236.1">
    <property type="nucleotide sequence ID" value="NZ_JAVIIP010000004.1"/>
</dbReference>
<feature type="transmembrane region" description="Helical" evidence="8">
    <location>
        <begin position="135"/>
        <end position="154"/>
    </location>
</feature>
<name>A0ABU5AL67_9HYPH</name>
<keyword evidence="4" id="KW-0547">Nucleotide-binding</keyword>
<dbReference type="InterPro" id="IPR027417">
    <property type="entry name" value="P-loop_NTPase"/>
</dbReference>
<dbReference type="Gene3D" id="1.20.1560.10">
    <property type="entry name" value="ABC transporter type 1, transmembrane domain"/>
    <property type="match status" value="1"/>
</dbReference>
<proteinExistence type="inferred from homology"/>
<evidence type="ECO:0000256" key="7">
    <source>
        <dbReference type="ARBA" id="ARBA00023136"/>
    </source>
</evidence>
<dbReference type="Gene3D" id="3.40.50.300">
    <property type="entry name" value="P-loop containing nucleotide triphosphate hydrolases"/>
    <property type="match status" value="1"/>
</dbReference>
<protein>
    <submittedName>
        <fullName evidence="11">Type I secretion system permease/ATPase</fullName>
    </submittedName>
</protein>
<dbReference type="PROSITE" id="PS50893">
    <property type="entry name" value="ABC_TRANSPORTER_2"/>
    <property type="match status" value="1"/>
</dbReference>
<dbReference type="InterPro" id="IPR003593">
    <property type="entry name" value="AAA+_ATPase"/>
</dbReference>
<reference evidence="11 12" key="1">
    <citation type="submission" date="2023-08" db="EMBL/GenBank/DDBJ databases">
        <title>Implementing the SeqCode for naming new Mesorhizobium species isolated from Vachellia karroo root nodules.</title>
        <authorList>
            <person name="Van Lill M."/>
        </authorList>
    </citation>
    <scope>NUCLEOTIDE SEQUENCE [LARGE SCALE GENOMIC DNA]</scope>
    <source>
        <strain evidence="11 12">VK4B</strain>
    </source>
</reference>
<sequence length="593" mass="62472">MSRDRERSHDAGATASSSLRAVFMRAVADVGLFSLLINILLLVIPLYLLQVYDRVLPSSSVETLAYLSVIAVLALAFLGFLDAVRAIYSQRIAAAVDRKLGASTFAASLGARYAGGLSPLRDLASVCAFIRSRGVAVLFDLPFAPAFLALLYLIHPVLFWLTLAGAVLLLLLVVANQLAIGRNDALSAERSALASRAEQAFERNAETLRAMGMIENAARVWGRHVGEALVLHDRSSSANAIFSGASRALRMVLQLAILGAGAWLVLQGQMTAGMIFASSLVSSRALQPLDQLIGSWRQIVDARRAWKRLATALAAHPAKARKLTLPDPSGAISAQDIFFIAPNTPLGAEPILKRLNFQIGAGEAVAIVGPSGAGKSTLARLLVGAAQPTGGSVRIDGADLRTWDENQLGRHIGYLAQEVELFPGSIGDNVARFDAEAADPAIIEAAGRAGAHELILALRDGYQTVVGPSDRTLSGGERQRLGLARAFYGNPRILVLDEPSTHLDGGGEMALEAVLAAARAAGVTTIVITHRPSIAAACDRVMLLRGGVIEAFGPSGEVLRQPVTGKGPAAQPNTVVTGSFAPTIRPHSIRFGS</sequence>
<keyword evidence="7 8" id="KW-0472">Membrane</keyword>
<comment type="similarity">
    <text evidence="2">Belongs to the ABC transporter superfamily.</text>
</comment>
<evidence type="ECO:0000259" key="10">
    <source>
        <dbReference type="PROSITE" id="PS50929"/>
    </source>
</evidence>
<dbReference type="Pfam" id="PF00664">
    <property type="entry name" value="ABC_membrane"/>
    <property type="match status" value="1"/>
</dbReference>
<dbReference type="SUPFAM" id="SSF52540">
    <property type="entry name" value="P-loop containing nucleoside triphosphate hydrolases"/>
    <property type="match status" value="1"/>
</dbReference>
<dbReference type="PANTHER" id="PTHR24221">
    <property type="entry name" value="ATP-BINDING CASSETTE SUB-FAMILY B"/>
    <property type="match status" value="1"/>
</dbReference>
<dbReference type="InterPro" id="IPR003439">
    <property type="entry name" value="ABC_transporter-like_ATP-bd"/>
</dbReference>
<dbReference type="InterPro" id="IPR017871">
    <property type="entry name" value="ABC_transporter-like_CS"/>
</dbReference>
<accession>A0ABU5AL67</accession>
<feature type="domain" description="ABC transporter" evidence="9">
    <location>
        <begin position="332"/>
        <end position="571"/>
    </location>
</feature>
<dbReference type="InterPro" id="IPR011527">
    <property type="entry name" value="ABC1_TM_dom"/>
</dbReference>
<feature type="domain" description="ABC transmembrane type-1" evidence="10">
    <location>
        <begin position="30"/>
        <end position="301"/>
    </location>
</feature>
<dbReference type="PROSITE" id="PS00211">
    <property type="entry name" value="ABC_TRANSPORTER_1"/>
    <property type="match status" value="1"/>
</dbReference>
<comment type="subcellular location">
    <subcellularLocation>
        <location evidence="1">Cell membrane</location>
        <topology evidence="1">Multi-pass membrane protein</topology>
    </subcellularLocation>
</comment>
<evidence type="ECO:0000256" key="1">
    <source>
        <dbReference type="ARBA" id="ARBA00004651"/>
    </source>
</evidence>
<evidence type="ECO:0000256" key="8">
    <source>
        <dbReference type="SAM" id="Phobius"/>
    </source>
</evidence>
<dbReference type="PROSITE" id="PS50929">
    <property type="entry name" value="ABC_TM1F"/>
    <property type="match status" value="1"/>
</dbReference>
<evidence type="ECO:0000313" key="12">
    <source>
        <dbReference type="Proteomes" id="UP001276564"/>
    </source>
</evidence>
<comment type="caution">
    <text evidence="11">The sequence shown here is derived from an EMBL/GenBank/DDBJ whole genome shotgun (WGS) entry which is preliminary data.</text>
</comment>
<evidence type="ECO:0000313" key="11">
    <source>
        <dbReference type="EMBL" id="MDX8538031.1"/>
    </source>
</evidence>
<feature type="transmembrane region" description="Helical" evidence="8">
    <location>
        <begin position="160"/>
        <end position="180"/>
    </location>
</feature>
<evidence type="ECO:0000256" key="6">
    <source>
        <dbReference type="ARBA" id="ARBA00022989"/>
    </source>
</evidence>
<feature type="transmembrane region" description="Helical" evidence="8">
    <location>
        <begin position="64"/>
        <end position="84"/>
    </location>
</feature>
<evidence type="ECO:0000256" key="5">
    <source>
        <dbReference type="ARBA" id="ARBA00022840"/>
    </source>
</evidence>
<feature type="transmembrane region" description="Helical" evidence="8">
    <location>
        <begin position="30"/>
        <end position="52"/>
    </location>
</feature>
<dbReference type="SUPFAM" id="SSF90123">
    <property type="entry name" value="ABC transporter transmembrane region"/>
    <property type="match status" value="1"/>
</dbReference>
<dbReference type="PANTHER" id="PTHR24221:SF654">
    <property type="entry name" value="ATP-BINDING CASSETTE SUB-FAMILY B MEMBER 6"/>
    <property type="match status" value="1"/>
</dbReference>
<dbReference type="Proteomes" id="UP001276564">
    <property type="component" value="Unassembled WGS sequence"/>
</dbReference>
<dbReference type="InterPro" id="IPR036640">
    <property type="entry name" value="ABC1_TM_sf"/>
</dbReference>
<keyword evidence="6 8" id="KW-1133">Transmembrane helix</keyword>
<dbReference type="InterPro" id="IPR039421">
    <property type="entry name" value="Type_1_exporter"/>
</dbReference>
<organism evidence="11 12">
    <name type="scientific">Mesorhizobium abyssinicae</name>
    <dbReference type="NCBI Taxonomy" id="1209958"/>
    <lineage>
        <taxon>Bacteria</taxon>
        <taxon>Pseudomonadati</taxon>
        <taxon>Pseudomonadota</taxon>
        <taxon>Alphaproteobacteria</taxon>
        <taxon>Hyphomicrobiales</taxon>
        <taxon>Phyllobacteriaceae</taxon>
        <taxon>Mesorhizobium</taxon>
    </lineage>
</organism>
<keyword evidence="3 8" id="KW-0812">Transmembrane</keyword>
<feature type="transmembrane region" description="Helical" evidence="8">
    <location>
        <begin position="255"/>
        <end position="277"/>
    </location>
</feature>
<dbReference type="Pfam" id="PF00005">
    <property type="entry name" value="ABC_tran"/>
    <property type="match status" value="1"/>
</dbReference>
<evidence type="ECO:0000256" key="3">
    <source>
        <dbReference type="ARBA" id="ARBA00022692"/>
    </source>
</evidence>
<evidence type="ECO:0000259" key="9">
    <source>
        <dbReference type="PROSITE" id="PS50893"/>
    </source>
</evidence>
<dbReference type="SMART" id="SM00382">
    <property type="entry name" value="AAA"/>
    <property type="match status" value="1"/>
</dbReference>
<keyword evidence="12" id="KW-1185">Reference proteome</keyword>
<keyword evidence="5" id="KW-0067">ATP-binding</keyword>
<dbReference type="InterPro" id="IPR010128">
    <property type="entry name" value="ATPase_T1SS_PrtD-like"/>
</dbReference>
<dbReference type="NCBIfam" id="TIGR01842">
    <property type="entry name" value="type_I_sec_PrtD"/>
    <property type="match status" value="1"/>
</dbReference>
<dbReference type="EMBL" id="JAVIIP010000004">
    <property type="protein sequence ID" value="MDX8538031.1"/>
    <property type="molecule type" value="Genomic_DNA"/>
</dbReference>
<evidence type="ECO:0000256" key="2">
    <source>
        <dbReference type="ARBA" id="ARBA00005417"/>
    </source>
</evidence>
<evidence type="ECO:0000256" key="4">
    <source>
        <dbReference type="ARBA" id="ARBA00022741"/>
    </source>
</evidence>
<gene>
    <name evidence="11" type="ORF">RFM23_10395</name>
</gene>